<accession>A0ABR8K5H5</accession>
<protein>
    <submittedName>
        <fullName evidence="1">Uncharacterized protein</fullName>
    </submittedName>
</protein>
<proteinExistence type="predicted"/>
<evidence type="ECO:0000313" key="1">
    <source>
        <dbReference type="EMBL" id="MBD2733545.1"/>
    </source>
</evidence>
<dbReference type="Proteomes" id="UP000637383">
    <property type="component" value="Unassembled WGS sequence"/>
</dbReference>
<keyword evidence="2" id="KW-1185">Reference proteome</keyword>
<comment type="caution">
    <text evidence="1">The sequence shown here is derived from an EMBL/GenBank/DDBJ whole genome shotgun (WGS) entry which is preliminary data.</text>
</comment>
<dbReference type="EMBL" id="JACJTU010000004">
    <property type="protein sequence ID" value="MBD2733545.1"/>
    <property type="molecule type" value="Genomic_DNA"/>
</dbReference>
<reference evidence="1 2" key="1">
    <citation type="journal article" date="2020" name="ISME J.">
        <title>Comparative genomics reveals insights into cyanobacterial evolution and habitat adaptation.</title>
        <authorList>
            <person name="Chen M.Y."/>
            <person name="Teng W.K."/>
            <person name="Zhao L."/>
            <person name="Hu C.X."/>
            <person name="Zhou Y.K."/>
            <person name="Han B.P."/>
            <person name="Song L.R."/>
            <person name="Shu W.S."/>
        </authorList>
    </citation>
    <scope>NUCLEOTIDE SEQUENCE [LARGE SCALE GENOMIC DNA]</scope>
    <source>
        <strain evidence="1 2">FACHB-159</strain>
    </source>
</reference>
<name>A0ABR8K5H5_9NOSO</name>
<evidence type="ECO:0000313" key="2">
    <source>
        <dbReference type="Proteomes" id="UP000637383"/>
    </source>
</evidence>
<sequence>MLKLNAIQLVPILYEDAQNIKRRPKAACRRLPQSTPSLREAVHLAILPQ</sequence>
<gene>
    <name evidence="1" type="ORF">H6H03_06405</name>
</gene>
<organism evidence="1 2">
    <name type="scientific">Nostoc paludosum FACHB-159</name>
    <dbReference type="NCBI Taxonomy" id="2692908"/>
    <lineage>
        <taxon>Bacteria</taxon>
        <taxon>Bacillati</taxon>
        <taxon>Cyanobacteriota</taxon>
        <taxon>Cyanophyceae</taxon>
        <taxon>Nostocales</taxon>
        <taxon>Nostocaceae</taxon>
        <taxon>Nostoc</taxon>
    </lineage>
</organism>